<sequence length="119" mass="13731">MNLPDTDKFDAELEELELPTHNTMKKRVVSLSGSLVKFKQHEKQEIVQFIHQSVNDFLFQDGLDFLDTMIRCNPIGQGHNYLSVICANYIGIIRPDDSKKPDKKAIQTQFPFVDYTVRS</sequence>
<dbReference type="AlphaFoldDB" id="A0A9X0DE33"/>
<organism evidence="1 2">
    <name type="scientific">Sclerotinia nivalis</name>
    <dbReference type="NCBI Taxonomy" id="352851"/>
    <lineage>
        <taxon>Eukaryota</taxon>
        <taxon>Fungi</taxon>
        <taxon>Dikarya</taxon>
        <taxon>Ascomycota</taxon>
        <taxon>Pezizomycotina</taxon>
        <taxon>Leotiomycetes</taxon>
        <taxon>Helotiales</taxon>
        <taxon>Sclerotiniaceae</taxon>
        <taxon>Sclerotinia</taxon>
    </lineage>
</organism>
<comment type="caution">
    <text evidence="1">The sequence shown here is derived from an EMBL/GenBank/DDBJ whole genome shotgun (WGS) entry which is preliminary data.</text>
</comment>
<dbReference type="OrthoDB" id="194358at2759"/>
<name>A0A9X0DE33_9HELO</name>
<keyword evidence="2" id="KW-1185">Reference proteome</keyword>
<evidence type="ECO:0000313" key="2">
    <source>
        <dbReference type="Proteomes" id="UP001152300"/>
    </source>
</evidence>
<dbReference type="Proteomes" id="UP001152300">
    <property type="component" value="Unassembled WGS sequence"/>
</dbReference>
<accession>A0A9X0DE33</accession>
<reference evidence="1" key="1">
    <citation type="submission" date="2022-11" db="EMBL/GenBank/DDBJ databases">
        <title>Genome Resource of Sclerotinia nivalis Strain SnTB1, a Plant Pathogen Isolated from American Ginseng.</title>
        <authorList>
            <person name="Fan S."/>
        </authorList>
    </citation>
    <scope>NUCLEOTIDE SEQUENCE</scope>
    <source>
        <strain evidence="1">SnTB1</strain>
    </source>
</reference>
<protein>
    <submittedName>
        <fullName evidence="1">Uncharacterized protein</fullName>
    </submittedName>
</protein>
<dbReference type="EMBL" id="JAPEIS010000017">
    <property type="protein sequence ID" value="KAJ8058172.1"/>
    <property type="molecule type" value="Genomic_DNA"/>
</dbReference>
<proteinExistence type="predicted"/>
<evidence type="ECO:0000313" key="1">
    <source>
        <dbReference type="EMBL" id="KAJ8058172.1"/>
    </source>
</evidence>
<gene>
    <name evidence="1" type="ORF">OCU04_013026</name>
</gene>